<evidence type="ECO:0000313" key="2">
    <source>
        <dbReference type="EMBL" id="EFA75535.1"/>
    </source>
</evidence>
<reference evidence="2 3" key="1">
    <citation type="journal article" date="2011" name="Genome Res.">
        <title>Phylogeny-wide analysis of social amoeba genomes highlights ancient origins for complex intercellular communication.</title>
        <authorList>
            <person name="Heidel A.J."/>
            <person name="Lawal H.M."/>
            <person name="Felder M."/>
            <person name="Schilde C."/>
            <person name="Helps N.R."/>
            <person name="Tunggal B."/>
            <person name="Rivero F."/>
            <person name="John U."/>
            <person name="Schleicher M."/>
            <person name="Eichinger L."/>
            <person name="Platzer M."/>
            <person name="Noegel A.A."/>
            <person name="Schaap P."/>
            <person name="Gloeckner G."/>
        </authorList>
    </citation>
    <scope>NUCLEOTIDE SEQUENCE [LARGE SCALE GENOMIC DNA]</scope>
    <source>
        <strain evidence="3">ATCC 26659 / Pp 5 / PN500</strain>
    </source>
</reference>
<protein>
    <submittedName>
        <fullName evidence="2">Uncharacterized protein</fullName>
    </submittedName>
</protein>
<keyword evidence="3" id="KW-1185">Reference proteome</keyword>
<dbReference type="AlphaFoldDB" id="D3BSS0"/>
<dbReference type="GeneID" id="31366509"/>
<evidence type="ECO:0000256" key="1">
    <source>
        <dbReference type="SAM" id="MobiDB-lite"/>
    </source>
</evidence>
<dbReference type="Proteomes" id="UP000001396">
    <property type="component" value="Unassembled WGS sequence"/>
</dbReference>
<comment type="caution">
    <text evidence="2">The sequence shown here is derived from an EMBL/GenBank/DDBJ whole genome shotgun (WGS) entry which is preliminary data.</text>
</comment>
<dbReference type="EMBL" id="ADBJ01000054">
    <property type="protein sequence ID" value="EFA75535.1"/>
    <property type="molecule type" value="Genomic_DNA"/>
</dbReference>
<proteinExistence type="predicted"/>
<dbReference type="InParanoid" id="D3BSS0"/>
<organism evidence="2 3">
    <name type="scientific">Heterostelium pallidum (strain ATCC 26659 / Pp 5 / PN500)</name>
    <name type="common">Cellular slime mold</name>
    <name type="synonym">Polysphondylium pallidum</name>
    <dbReference type="NCBI Taxonomy" id="670386"/>
    <lineage>
        <taxon>Eukaryota</taxon>
        <taxon>Amoebozoa</taxon>
        <taxon>Evosea</taxon>
        <taxon>Eumycetozoa</taxon>
        <taxon>Dictyostelia</taxon>
        <taxon>Acytosteliales</taxon>
        <taxon>Acytosteliaceae</taxon>
        <taxon>Heterostelium</taxon>
    </lineage>
</organism>
<feature type="region of interest" description="Disordered" evidence="1">
    <location>
        <begin position="1143"/>
        <end position="1171"/>
    </location>
</feature>
<dbReference type="RefSeq" id="XP_020427669.1">
    <property type="nucleotide sequence ID" value="XM_020581799.1"/>
</dbReference>
<gene>
    <name evidence="2" type="ORF">PPL_11040</name>
</gene>
<evidence type="ECO:0000313" key="3">
    <source>
        <dbReference type="Proteomes" id="UP000001396"/>
    </source>
</evidence>
<dbReference type="OMA" id="MEYNCEI"/>
<sequence length="1202" mass="132285">MSDDIQFTPNIVYGISPTLPRLNIAITSTVGVSKGYIQMCGTEFDFGPDAVTSDSLNSYVNLCISIPTTVMKACKDTGQTAASSLVTMIRLQNDLFVSSTIVPKTSLGSTFVYDTTAPVISNVTVSSSTDTIYVKFKAKDASSDVDYCYVNLMNGNGAFIFYAESMPSSDQFYSASNSPSYPSTTFYVTSVTCADIYSNLATYSLSQKVVINLPGPTVGTFNESSISYSFSPNTITGSNVTKQNTIKYTVTYQQPTKPFLTFTALMAGNPCNIIYTSKTTFNIYCIIDPYTISGSYFPSISYSFVGLNGQIGLSTNGTVQITNDYVANYQINQLSFNVANWLGKPPVTIQMNMTFIGGGVPISEVKLSTLLTMNQENLVEGTLSAGTLSTLFVFDPSLGYSLNTTNFNFKSPSNTQVVSKNGILTASSGVYPVPIFKNVYPFTNGLDLTDPFPQPYYGIYSTYQTDSTYITTPSIADFIDFTPFSMNSKSLVSGFINNGQYQTTIDPKTINSISSLWGVNYLSGSYNLNFRTSNGWTSISNTMYSSCIQIQIPKRYIPTVSLFDYNPKILESSTAMQIVIFSFILEKNLDVGIFDQVFIKFSKDSYQNQIATPCVVYTDVGNSASYRCNKLVPPGTNTNDYTISIIVSYINGFSHTIPTSYLIVNSFPATIRFIGQNPMDNFIQPTISKLSIDSQKKILSFKIEAQSSYLTFVGITIQNGYMSTAKPFSLYSYSSWENPSQIVQSNVSLDMVCNQQSLKSLQSPVVTLTIKDFNGQIYSYSNTQIKELFPTFNIDPIVCTDAFPPRVDTFTIINNSNENVTAFTFEIRITDNLVGFKNMTIQLSSNSVLVEKYLVNSTHRISGDENNGLYRLSLQFPLQSQTVLQITIPHLYDNHENDRPYLEQDMILLQASELSLLSVSLITPPELVSSSSPNVILGGAWILIANITGDVYRVVVDVTDYNGVIRKEMVYSQSSGIFSLSYYPIYVGKHYYSIMAIGKDLITYTLTGTNSNLPSFTVTSNGFTNSLPIFAQLKSDISNTYLPKATITMFYFFPTVGHKLRCALIDSNNQIINGSYVVPTTTINSYTCTVPLAHVYGGLQAFYWSLYFEHSGTGRSVFLNKLDLPVLGMISVQSFDFNNPTTTTTTTGSSITTQSSTTSTATATTTQSSTTGVPINDSNLLVSRGFSNCFCCCNLYCFIKLI</sequence>
<name>D3BSS0_HETP5</name>
<accession>D3BSS0</accession>